<reference evidence="1" key="3">
    <citation type="journal article" date="2017" name="Nature">
        <title>Genome sequence of the progenitor of the wheat D genome Aegilops tauschii.</title>
        <authorList>
            <person name="Luo M.C."/>
            <person name="Gu Y.Q."/>
            <person name="Puiu D."/>
            <person name="Wang H."/>
            <person name="Twardziok S.O."/>
            <person name="Deal K.R."/>
            <person name="Huo N."/>
            <person name="Zhu T."/>
            <person name="Wang L."/>
            <person name="Wang Y."/>
            <person name="McGuire P.E."/>
            <person name="Liu S."/>
            <person name="Long H."/>
            <person name="Ramasamy R.K."/>
            <person name="Rodriguez J.C."/>
            <person name="Van S.L."/>
            <person name="Yuan L."/>
            <person name="Wang Z."/>
            <person name="Xia Z."/>
            <person name="Xiao L."/>
            <person name="Anderson O.D."/>
            <person name="Ouyang S."/>
            <person name="Liang Y."/>
            <person name="Zimin A.V."/>
            <person name="Pertea G."/>
            <person name="Qi P."/>
            <person name="Bennetzen J.L."/>
            <person name="Dai X."/>
            <person name="Dawson M.W."/>
            <person name="Muller H.G."/>
            <person name="Kugler K."/>
            <person name="Rivarola-Duarte L."/>
            <person name="Spannagl M."/>
            <person name="Mayer K.F.X."/>
            <person name="Lu F.H."/>
            <person name="Bevan M.W."/>
            <person name="Leroy P."/>
            <person name="Li P."/>
            <person name="You F.M."/>
            <person name="Sun Q."/>
            <person name="Liu Z."/>
            <person name="Lyons E."/>
            <person name="Wicker T."/>
            <person name="Salzberg S.L."/>
            <person name="Devos K.M."/>
            <person name="Dvorak J."/>
        </authorList>
    </citation>
    <scope>NUCLEOTIDE SEQUENCE [LARGE SCALE GENOMIC DNA]</scope>
    <source>
        <strain evidence="1">cv. AL8/78</strain>
    </source>
</reference>
<evidence type="ECO:0000313" key="1">
    <source>
        <dbReference type="EnsemblPlants" id="AET2Gv20171000.1"/>
    </source>
</evidence>
<reference evidence="1" key="4">
    <citation type="submission" date="2019-03" db="UniProtKB">
        <authorList>
            <consortium name="EnsemblPlants"/>
        </authorList>
    </citation>
    <scope>IDENTIFICATION</scope>
</reference>
<evidence type="ECO:0000313" key="2">
    <source>
        <dbReference type="Proteomes" id="UP000015105"/>
    </source>
</evidence>
<organism evidence="1 2">
    <name type="scientific">Aegilops tauschii subsp. strangulata</name>
    <name type="common">Goatgrass</name>
    <dbReference type="NCBI Taxonomy" id="200361"/>
    <lineage>
        <taxon>Eukaryota</taxon>
        <taxon>Viridiplantae</taxon>
        <taxon>Streptophyta</taxon>
        <taxon>Embryophyta</taxon>
        <taxon>Tracheophyta</taxon>
        <taxon>Spermatophyta</taxon>
        <taxon>Magnoliopsida</taxon>
        <taxon>Liliopsida</taxon>
        <taxon>Poales</taxon>
        <taxon>Poaceae</taxon>
        <taxon>BOP clade</taxon>
        <taxon>Pooideae</taxon>
        <taxon>Triticodae</taxon>
        <taxon>Triticeae</taxon>
        <taxon>Triticinae</taxon>
        <taxon>Aegilops</taxon>
    </lineage>
</organism>
<proteinExistence type="predicted"/>
<reference evidence="2" key="1">
    <citation type="journal article" date="2014" name="Science">
        <title>Ancient hybridizations among the ancestral genomes of bread wheat.</title>
        <authorList>
            <consortium name="International Wheat Genome Sequencing Consortium,"/>
            <person name="Marcussen T."/>
            <person name="Sandve S.R."/>
            <person name="Heier L."/>
            <person name="Spannagl M."/>
            <person name="Pfeifer M."/>
            <person name="Jakobsen K.S."/>
            <person name="Wulff B.B."/>
            <person name="Steuernagel B."/>
            <person name="Mayer K.F."/>
            <person name="Olsen O.A."/>
        </authorList>
    </citation>
    <scope>NUCLEOTIDE SEQUENCE [LARGE SCALE GENOMIC DNA]</scope>
    <source>
        <strain evidence="2">cv. AL8/78</strain>
    </source>
</reference>
<reference evidence="2" key="2">
    <citation type="journal article" date="2017" name="Nat. Plants">
        <title>The Aegilops tauschii genome reveals multiple impacts of transposons.</title>
        <authorList>
            <person name="Zhao G."/>
            <person name="Zou C."/>
            <person name="Li K."/>
            <person name="Wang K."/>
            <person name="Li T."/>
            <person name="Gao L."/>
            <person name="Zhang X."/>
            <person name="Wang H."/>
            <person name="Yang Z."/>
            <person name="Liu X."/>
            <person name="Jiang W."/>
            <person name="Mao L."/>
            <person name="Kong X."/>
            <person name="Jiao Y."/>
            <person name="Jia J."/>
        </authorList>
    </citation>
    <scope>NUCLEOTIDE SEQUENCE [LARGE SCALE GENOMIC DNA]</scope>
    <source>
        <strain evidence="2">cv. AL8/78</strain>
    </source>
</reference>
<dbReference type="AlphaFoldDB" id="A0A453AKE4"/>
<protein>
    <submittedName>
        <fullName evidence="1">Uncharacterized protein</fullName>
    </submittedName>
</protein>
<reference evidence="1" key="5">
    <citation type="journal article" date="2021" name="G3 (Bethesda)">
        <title>Aegilops tauschii genome assembly Aet v5.0 features greater sequence contiguity and improved annotation.</title>
        <authorList>
            <person name="Wang L."/>
            <person name="Zhu T."/>
            <person name="Rodriguez J.C."/>
            <person name="Deal K.R."/>
            <person name="Dubcovsky J."/>
            <person name="McGuire P.E."/>
            <person name="Lux T."/>
            <person name="Spannagl M."/>
            <person name="Mayer K.F.X."/>
            <person name="Baldrich P."/>
            <person name="Meyers B.C."/>
            <person name="Huo N."/>
            <person name="Gu Y.Q."/>
            <person name="Zhou H."/>
            <person name="Devos K.M."/>
            <person name="Bennetzen J.L."/>
            <person name="Unver T."/>
            <person name="Budak H."/>
            <person name="Gulick P.J."/>
            <person name="Galiba G."/>
            <person name="Kalapos B."/>
            <person name="Nelson D.R."/>
            <person name="Li P."/>
            <person name="You F.M."/>
            <person name="Luo M.C."/>
            <person name="Dvorak J."/>
        </authorList>
    </citation>
    <scope>NUCLEOTIDE SEQUENCE [LARGE SCALE GENOMIC DNA]</scope>
    <source>
        <strain evidence="1">cv. AL8/78</strain>
    </source>
</reference>
<dbReference type="EnsemblPlants" id="AET2Gv20171000.1">
    <property type="protein sequence ID" value="AET2Gv20171000.1"/>
    <property type="gene ID" value="AET2Gv20171000"/>
</dbReference>
<dbReference type="Gramene" id="AET2Gv20171000.1">
    <property type="protein sequence ID" value="AET2Gv20171000.1"/>
    <property type="gene ID" value="AET2Gv20171000"/>
</dbReference>
<dbReference type="Proteomes" id="UP000015105">
    <property type="component" value="Chromosome 2D"/>
</dbReference>
<sequence>MVDREIETHKMNSARERGFFSLVDEPMVTGSIDSVLAKLSSTKLKKNHPKMMEVLCQGVVNLKKGFDKLGRGRVMDRHALLWTKFARDLVFDIEEWIDEPKATYFSEREMTALFKSRIRNVLEQFTWCDLLSPTEDRFKIIDDLHKDLESLKKDLPYKFGPPVSLEQSVWMDRTCFFF</sequence>
<accession>A0A453AKE4</accession>
<name>A0A453AKE4_AEGTS</name>
<keyword evidence="2" id="KW-1185">Reference proteome</keyword>